<comment type="caution">
    <text evidence="2">The sequence shown here is derived from an EMBL/GenBank/DDBJ whole genome shotgun (WGS) entry which is preliminary data.</text>
</comment>
<dbReference type="Proteomes" id="UP000247540">
    <property type="component" value="Unassembled WGS sequence"/>
</dbReference>
<dbReference type="InterPro" id="IPR015005">
    <property type="entry name" value="DUF1854"/>
</dbReference>
<dbReference type="Pfam" id="PF08909">
    <property type="entry name" value="DUF1854"/>
    <property type="match status" value="1"/>
</dbReference>
<organism evidence="2 3">
    <name type="scientific">Xylophilus ampelinus</name>
    <dbReference type="NCBI Taxonomy" id="54067"/>
    <lineage>
        <taxon>Bacteria</taxon>
        <taxon>Pseudomonadati</taxon>
        <taxon>Pseudomonadota</taxon>
        <taxon>Betaproteobacteria</taxon>
        <taxon>Burkholderiales</taxon>
        <taxon>Xylophilus</taxon>
    </lineage>
</organism>
<evidence type="ECO:0000259" key="1">
    <source>
        <dbReference type="Pfam" id="PF08909"/>
    </source>
</evidence>
<reference evidence="2 3" key="1">
    <citation type="submission" date="2018-06" db="EMBL/GenBank/DDBJ databases">
        <title>Genomic Encyclopedia of Type Strains, Phase III (KMG-III): the genomes of soil and plant-associated and newly described type strains.</title>
        <authorList>
            <person name="Whitman W."/>
        </authorList>
    </citation>
    <scope>NUCLEOTIDE SEQUENCE [LARGE SCALE GENOMIC DNA]</scope>
    <source>
        <strain evidence="2 3">CECT 7646</strain>
    </source>
</reference>
<proteinExistence type="predicted"/>
<accession>A0A318SED4</accession>
<evidence type="ECO:0000313" key="3">
    <source>
        <dbReference type="Proteomes" id="UP000247540"/>
    </source>
</evidence>
<dbReference type="OrthoDB" id="212426at2"/>
<gene>
    <name evidence="2" type="ORF">DFQ15_11730</name>
</gene>
<keyword evidence="3" id="KW-1185">Reference proteome</keyword>
<name>A0A318SED4_9BURK</name>
<dbReference type="RefSeq" id="WP_110466155.1">
    <property type="nucleotide sequence ID" value="NZ_JAMOFZ010000017.1"/>
</dbReference>
<protein>
    <submittedName>
        <fullName evidence="2">Uncharacterized protein DUF1854</fullName>
    </submittedName>
</protein>
<sequence length="173" mass="18831">MATDPSVSPRGIARPLPDAQPSAVFGLAQDAFGRLVLTDAAGSVPVHPVRAFPLAASDEGVSLVGPDGRERGWIALLSGLPAAERALVEAALAAREFMPEVRRLVSVSTFSTPSTWEVETDRGTVHFVLRSEDDLRRLPDNGLLIADRHGVHYRVRDRFALDRGSRKLLDRFL</sequence>
<feature type="domain" description="DUF1854" evidence="1">
    <location>
        <begin position="46"/>
        <end position="172"/>
    </location>
</feature>
<dbReference type="EMBL" id="QJTC01000017">
    <property type="protein sequence ID" value="PYE75997.1"/>
    <property type="molecule type" value="Genomic_DNA"/>
</dbReference>
<evidence type="ECO:0000313" key="2">
    <source>
        <dbReference type="EMBL" id="PYE75997.1"/>
    </source>
</evidence>
<dbReference type="AlphaFoldDB" id="A0A318SED4"/>